<name>A0A2G5UKC4_9PELO</name>
<proteinExistence type="predicted"/>
<sequence>MARYEDAVIDHDDFSDDDDEDFQEEEAELFDRHRTTITNRRFGIVIPHIALGSLGIMASNFFLILVRFHIYGWLNYGSLLGEAKSPGPIFVILVYSFILSCFVGFGWIFNETIIKHKWKTDEEEMEEEVA</sequence>
<keyword evidence="1" id="KW-1133">Transmembrane helix</keyword>
<gene>
    <name evidence="2" type="primary">Cnig_chr_III.g11438</name>
    <name evidence="2" type="ORF">B9Z55_011438</name>
</gene>
<evidence type="ECO:0000256" key="1">
    <source>
        <dbReference type="SAM" id="Phobius"/>
    </source>
</evidence>
<dbReference type="EMBL" id="PDUG01000003">
    <property type="protein sequence ID" value="PIC39893.1"/>
    <property type="molecule type" value="Genomic_DNA"/>
</dbReference>
<feature type="transmembrane region" description="Helical" evidence="1">
    <location>
        <begin position="88"/>
        <end position="109"/>
    </location>
</feature>
<comment type="caution">
    <text evidence="2">The sequence shown here is derived from an EMBL/GenBank/DDBJ whole genome shotgun (WGS) entry which is preliminary data.</text>
</comment>
<evidence type="ECO:0000313" key="3">
    <source>
        <dbReference type="Proteomes" id="UP000230233"/>
    </source>
</evidence>
<keyword evidence="1" id="KW-0472">Membrane</keyword>
<keyword evidence="1" id="KW-0812">Transmembrane</keyword>
<evidence type="ECO:0000313" key="2">
    <source>
        <dbReference type="EMBL" id="PIC39893.1"/>
    </source>
</evidence>
<organism evidence="2 3">
    <name type="scientific">Caenorhabditis nigoni</name>
    <dbReference type="NCBI Taxonomy" id="1611254"/>
    <lineage>
        <taxon>Eukaryota</taxon>
        <taxon>Metazoa</taxon>
        <taxon>Ecdysozoa</taxon>
        <taxon>Nematoda</taxon>
        <taxon>Chromadorea</taxon>
        <taxon>Rhabditida</taxon>
        <taxon>Rhabditina</taxon>
        <taxon>Rhabditomorpha</taxon>
        <taxon>Rhabditoidea</taxon>
        <taxon>Rhabditidae</taxon>
        <taxon>Peloderinae</taxon>
        <taxon>Caenorhabditis</taxon>
    </lineage>
</organism>
<dbReference type="Proteomes" id="UP000230233">
    <property type="component" value="Chromosome III"/>
</dbReference>
<feature type="transmembrane region" description="Helical" evidence="1">
    <location>
        <begin position="42"/>
        <end position="68"/>
    </location>
</feature>
<keyword evidence="3" id="KW-1185">Reference proteome</keyword>
<accession>A0A2G5UKC4</accession>
<protein>
    <submittedName>
        <fullName evidence="2">Uncharacterized protein</fullName>
    </submittedName>
</protein>
<reference evidence="3" key="1">
    <citation type="submission" date="2017-10" db="EMBL/GenBank/DDBJ databases">
        <title>Rapid genome shrinkage in a self-fertile nematode reveals novel sperm competition proteins.</title>
        <authorList>
            <person name="Yin D."/>
            <person name="Schwarz E.M."/>
            <person name="Thomas C.G."/>
            <person name="Felde R.L."/>
            <person name="Korf I.F."/>
            <person name="Cutter A.D."/>
            <person name="Schartner C.M."/>
            <person name="Ralston E.J."/>
            <person name="Meyer B.J."/>
            <person name="Haag E.S."/>
        </authorList>
    </citation>
    <scope>NUCLEOTIDE SEQUENCE [LARGE SCALE GENOMIC DNA]</scope>
    <source>
        <strain evidence="3">JU1422</strain>
    </source>
</reference>
<dbReference type="AlphaFoldDB" id="A0A2G5UKC4"/>